<dbReference type="NCBIfam" id="NF040844">
    <property type="entry name" value="Lac_Quin_Ox_NO"/>
    <property type="match status" value="1"/>
</dbReference>
<dbReference type="InterPro" id="IPR006231">
    <property type="entry name" value="MQO"/>
</dbReference>
<comment type="cofactor">
    <cofactor evidence="2 8">
        <name>FAD</name>
        <dbReference type="ChEBI" id="CHEBI:57692"/>
    </cofactor>
</comment>
<evidence type="ECO:0000256" key="1">
    <source>
        <dbReference type="ARBA" id="ARBA00001139"/>
    </source>
</evidence>
<name>A0A9Q2CYA5_9STAP</name>
<protein>
    <recommendedName>
        <fullName evidence="8">Probable malate:quinone oxidoreductase</fullName>
        <ecNumber evidence="8">1.1.5.4</ecNumber>
    </recommendedName>
    <alternativeName>
        <fullName evidence="8">MQO</fullName>
    </alternativeName>
    <alternativeName>
        <fullName evidence="8">Malate dehydrogenase [quinone]</fullName>
    </alternativeName>
</protein>
<dbReference type="PANTHER" id="PTHR43104">
    <property type="entry name" value="L-2-HYDROXYGLUTARATE DEHYDROGENASE, MITOCHONDRIAL"/>
    <property type="match status" value="1"/>
</dbReference>
<dbReference type="InterPro" id="IPR036188">
    <property type="entry name" value="FAD/NAD-bd_sf"/>
</dbReference>
<keyword evidence="10" id="KW-1185">Reference proteome</keyword>
<dbReference type="NCBIfam" id="TIGR01320">
    <property type="entry name" value="mal_quin_oxido"/>
    <property type="match status" value="1"/>
</dbReference>
<dbReference type="Gene3D" id="3.50.50.60">
    <property type="entry name" value="FAD/NAD(P)-binding domain"/>
    <property type="match status" value="2"/>
</dbReference>
<evidence type="ECO:0000256" key="4">
    <source>
        <dbReference type="ARBA" id="ARBA00022532"/>
    </source>
</evidence>
<proteinExistence type="inferred from homology"/>
<evidence type="ECO:0000256" key="8">
    <source>
        <dbReference type="HAMAP-Rule" id="MF_00212"/>
    </source>
</evidence>
<evidence type="ECO:0000313" key="9">
    <source>
        <dbReference type="EMBL" id="MBB5175501.1"/>
    </source>
</evidence>
<keyword evidence="7 8" id="KW-0560">Oxidoreductase</keyword>
<dbReference type="SUPFAM" id="SSF51905">
    <property type="entry name" value="FAD/NAD(P)-binding domain"/>
    <property type="match status" value="1"/>
</dbReference>
<dbReference type="RefSeq" id="WP_183672926.1">
    <property type="nucleotide sequence ID" value="NZ_CBCRYX010000001.1"/>
</dbReference>
<dbReference type="NCBIfam" id="NF003611">
    <property type="entry name" value="PRK05257.3-2"/>
    <property type="match status" value="1"/>
</dbReference>
<dbReference type="AlphaFoldDB" id="A0A9Q2CYA5"/>
<organism evidence="9 10">
    <name type="scientific">Nosocomiicoccus ampullae</name>
    <dbReference type="NCBI Taxonomy" id="489910"/>
    <lineage>
        <taxon>Bacteria</taxon>
        <taxon>Bacillati</taxon>
        <taxon>Bacillota</taxon>
        <taxon>Bacilli</taxon>
        <taxon>Bacillales</taxon>
        <taxon>Staphylococcaceae</taxon>
        <taxon>Nosocomiicoccus</taxon>
    </lineage>
</organism>
<dbReference type="PANTHER" id="PTHR43104:SF2">
    <property type="entry name" value="L-2-HYDROXYGLUTARATE DEHYDROGENASE, MITOCHONDRIAL"/>
    <property type="match status" value="1"/>
</dbReference>
<accession>A0A9Q2CYA5</accession>
<comment type="catalytic activity">
    <reaction evidence="1 8">
        <text>(S)-malate + a quinone = a quinol + oxaloacetate</text>
        <dbReference type="Rhea" id="RHEA:46012"/>
        <dbReference type="ChEBI" id="CHEBI:15589"/>
        <dbReference type="ChEBI" id="CHEBI:16452"/>
        <dbReference type="ChEBI" id="CHEBI:24646"/>
        <dbReference type="ChEBI" id="CHEBI:132124"/>
        <dbReference type="EC" id="1.1.5.4"/>
    </reaction>
</comment>
<comment type="pathway">
    <text evidence="3 8">Carbohydrate metabolism; tricarboxylic acid cycle; oxaloacetate from (S)-malate (quinone route): step 1/1.</text>
</comment>
<evidence type="ECO:0000256" key="5">
    <source>
        <dbReference type="ARBA" id="ARBA00022630"/>
    </source>
</evidence>
<reference evidence="9 10" key="1">
    <citation type="submission" date="2020-08" db="EMBL/GenBank/DDBJ databases">
        <title>Genomic Encyclopedia of Type Strains, Phase IV (KMG-IV): sequencing the most valuable type-strain genomes for metagenomic binning, comparative biology and taxonomic classification.</title>
        <authorList>
            <person name="Goeker M."/>
        </authorList>
    </citation>
    <scope>NUCLEOTIDE SEQUENCE [LARGE SCALE GENOMIC DNA]</scope>
    <source>
        <strain evidence="9 10">DSM 19163</strain>
    </source>
</reference>
<dbReference type="GO" id="GO:0008924">
    <property type="term" value="F:L-malate dehydrogenase (quinone) activity"/>
    <property type="evidence" value="ECO:0007669"/>
    <property type="project" value="UniProtKB-UniRule"/>
</dbReference>
<dbReference type="NCBIfam" id="NF009875">
    <property type="entry name" value="PRK13339.1"/>
    <property type="match status" value="1"/>
</dbReference>
<evidence type="ECO:0000256" key="6">
    <source>
        <dbReference type="ARBA" id="ARBA00022827"/>
    </source>
</evidence>
<dbReference type="Proteomes" id="UP000579136">
    <property type="component" value="Unassembled WGS sequence"/>
</dbReference>
<comment type="caution">
    <text evidence="9">The sequence shown here is derived from an EMBL/GenBank/DDBJ whole genome shotgun (WGS) entry which is preliminary data.</text>
</comment>
<keyword evidence="4 8" id="KW-0816">Tricarboxylic acid cycle</keyword>
<dbReference type="HAMAP" id="MF_00212">
    <property type="entry name" value="MQO"/>
    <property type="match status" value="1"/>
</dbReference>
<keyword evidence="6 8" id="KW-0274">FAD</keyword>
<evidence type="ECO:0000313" key="10">
    <source>
        <dbReference type="Proteomes" id="UP000579136"/>
    </source>
</evidence>
<evidence type="ECO:0000256" key="3">
    <source>
        <dbReference type="ARBA" id="ARBA00005012"/>
    </source>
</evidence>
<dbReference type="GO" id="GO:0047545">
    <property type="term" value="F:(S)-2-hydroxyglutarate dehydrogenase activity"/>
    <property type="evidence" value="ECO:0007669"/>
    <property type="project" value="TreeGrafter"/>
</dbReference>
<evidence type="ECO:0000256" key="2">
    <source>
        <dbReference type="ARBA" id="ARBA00001974"/>
    </source>
</evidence>
<evidence type="ECO:0000256" key="7">
    <source>
        <dbReference type="ARBA" id="ARBA00023002"/>
    </source>
</evidence>
<dbReference type="EC" id="1.1.5.4" evidence="8"/>
<gene>
    <name evidence="8" type="primary">mqo</name>
    <name evidence="9" type="ORF">HNQ45_000371</name>
</gene>
<sequence length="498" mass="56195">MTKSDNQHKDIVVIGAGVIGTSVATVLSKVSPNWNIDMYERLDEAGIESSNEKNNAGTGHAALCELNYTVQQADGTIDASKAEEINEQFELSKQFWGSLVKNGDISNPEEFIQPLPHISFVMGPTNVEFLRKRYEKLKTIPMFDNIEYTEDIETMREWMPLMMRDRKSSQLMAASKIDEGTDVNYGTLTRKLAKYLEQKSNVSLKYNHEVIDLTQREDGKWEVIVKNRATKEKFTKVADKVFIGAGGYSIPLLQKSGISQRKNVGGFPITGQFLACKNKDIIKQHNAKVYSKEPLGKPPMTVPHLDTRYINGESTLLFGPYANIDPKFLKYGSFFDLFGSVKPYNITTLLSSAAKNIPLIKYSIDQMVMTKKGYMNYLRTFIPDAKDEDWELYTAGKRVQVIKDDDEYGKGYVAFGTEVVNSDDNSVIAVLGESPGASISFSVVLEALEKNFKEDRELWGPAVKKLVPSYGKSLINDEKLMRETRRETSENLNLNYYN</sequence>
<dbReference type="GO" id="GO:0006099">
    <property type="term" value="P:tricarboxylic acid cycle"/>
    <property type="evidence" value="ECO:0007669"/>
    <property type="project" value="UniProtKB-UniRule"/>
</dbReference>
<dbReference type="Pfam" id="PF06039">
    <property type="entry name" value="Mqo"/>
    <property type="match status" value="1"/>
</dbReference>
<comment type="similarity">
    <text evidence="8">Belongs to the MQO family.</text>
</comment>
<dbReference type="NCBIfam" id="NF003606">
    <property type="entry name" value="PRK05257.2-1"/>
    <property type="match status" value="1"/>
</dbReference>
<keyword evidence="5 8" id="KW-0285">Flavoprotein</keyword>
<dbReference type="EMBL" id="JACHHF010000002">
    <property type="protein sequence ID" value="MBB5175501.1"/>
    <property type="molecule type" value="Genomic_DNA"/>
</dbReference>